<evidence type="ECO:0000259" key="18">
    <source>
        <dbReference type="Pfam" id="PF00361"/>
    </source>
</evidence>
<keyword evidence="13 17" id="KW-0830">Ubiquinone</keyword>
<dbReference type="EC" id="7.1.1.2" evidence="4 17"/>
<evidence type="ECO:0000256" key="17">
    <source>
        <dbReference type="RuleBase" id="RU003297"/>
    </source>
</evidence>
<evidence type="ECO:0000313" key="19">
    <source>
        <dbReference type="EMBL" id="ADM67891.1"/>
    </source>
</evidence>
<feature type="transmembrane region" description="Helical" evidence="17">
    <location>
        <begin position="288"/>
        <end position="310"/>
    </location>
</feature>
<dbReference type="GO" id="GO:0042773">
    <property type="term" value="P:ATP synthesis coupled electron transport"/>
    <property type="evidence" value="ECO:0007669"/>
    <property type="project" value="InterPro"/>
</dbReference>
<organism evidence="19">
    <name type="scientific">Caligus rogercresseyi</name>
    <name type="common">Sea louse</name>
    <dbReference type="NCBI Taxonomy" id="217165"/>
    <lineage>
        <taxon>Eukaryota</taxon>
        <taxon>Metazoa</taxon>
        <taxon>Ecdysozoa</taxon>
        <taxon>Arthropoda</taxon>
        <taxon>Crustacea</taxon>
        <taxon>Multicrustacea</taxon>
        <taxon>Hexanauplia</taxon>
        <taxon>Copepoda</taxon>
        <taxon>Siphonostomatoida</taxon>
        <taxon>Caligidae</taxon>
        <taxon>Caligus</taxon>
    </lineage>
</organism>
<keyword evidence="10 17" id="KW-0249">Electron transport</keyword>
<dbReference type="Pfam" id="PF00361">
    <property type="entry name" value="Proton_antipo_M"/>
    <property type="match status" value="1"/>
</dbReference>
<keyword evidence="15 17" id="KW-0472">Membrane</keyword>
<feature type="transmembrane region" description="Helical" evidence="17">
    <location>
        <begin position="322"/>
        <end position="342"/>
    </location>
</feature>
<dbReference type="InterPro" id="IPR003918">
    <property type="entry name" value="NADH_UbQ_OxRdtase"/>
</dbReference>
<feature type="transmembrane region" description="Helical" evidence="17">
    <location>
        <begin position="354"/>
        <end position="381"/>
    </location>
</feature>
<feature type="transmembrane region" description="Helical" evidence="17">
    <location>
        <begin position="21"/>
        <end position="41"/>
    </location>
</feature>
<feature type="transmembrane region" description="Helical" evidence="17">
    <location>
        <begin position="76"/>
        <end position="94"/>
    </location>
</feature>
<reference evidence="19" key="1">
    <citation type="journal article" date="2012" name="Mar. Biotechnol.">
        <title>Genomic Resources for Sea Lice: Analysis of ESTs and Mitochondrial Genomes.</title>
        <authorList>
            <person name="Yasuike M."/>
            <person name="Leong J."/>
            <person name="Jantzen S.G."/>
            <person name="von Schalburg K.R."/>
            <person name="Nilsen F."/>
            <person name="Jones S.R."/>
            <person name="Koop B.F."/>
        </authorList>
    </citation>
    <scope>NUCLEOTIDE SEQUENCE</scope>
</reference>
<dbReference type="AlphaFoldDB" id="E1B2P5"/>
<feature type="domain" description="NADH:quinone oxidoreductase/Mrp antiporter transmembrane" evidence="18">
    <location>
        <begin position="97"/>
        <end position="371"/>
    </location>
</feature>
<evidence type="ECO:0000256" key="2">
    <source>
        <dbReference type="ARBA" id="ARBA00004225"/>
    </source>
</evidence>
<evidence type="ECO:0000256" key="15">
    <source>
        <dbReference type="ARBA" id="ARBA00023136"/>
    </source>
</evidence>
<evidence type="ECO:0000256" key="12">
    <source>
        <dbReference type="ARBA" id="ARBA00023027"/>
    </source>
</evidence>
<feature type="transmembrane region" description="Helical" evidence="17">
    <location>
        <begin position="260"/>
        <end position="282"/>
    </location>
</feature>
<keyword evidence="12 17" id="KW-0520">NAD</keyword>
<feature type="transmembrane region" description="Helical" evidence="17">
    <location>
        <begin position="231"/>
        <end position="253"/>
    </location>
</feature>
<evidence type="ECO:0000256" key="14">
    <source>
        <dbReference type="ARBA" id="ARBA00023128"/>
    </source>
</evidence>
<evidence type="ECO:0000256" key="5">
    <source>
        <dbReference type="ARBA" id="ARBA00021006"/>
    </source>
</evidence>
<feature type="transmembrane region" description="Helical" evidence="17">
    <location>
        <begin position="100"/>
        <end position="120"/>
    </location>
</feature>
<feature type="transmembrane region" description="Helical" evidence="17">
    <location>
        <begin position="132"/>
        <end position="158"/>
    </location>
</feature>
<comment type="function">
    <text evidence="1">Core subunit of the mitochondrial membrane respiratory chain NADH dehydrogenase (Complex I) that is believed to belong to the minimal assembly required for catalysis. Complex I functions in the transfer of electrons from NADH to the respiratory chain. The immediate electron acceptor for the enzyme is believed to be ubiquinone.</text>
</comment>
<evidence type="ECO:0000256" key="6">
    <source>
        <dbReference type="ARBA" id="ARBA00022448"/>
    </source>
</evidence>
<evidence type="ECO:0000256" key="13">
    <source>
        <dbReference type="ARBA" id="ARBA00023075"/>
    </source>
</evidence>
<comment type="function">
    <text evidence="17">Core subunit of the mitochondrial membrane respiratory chain NADH dehydrogenase (Complex I) which catalyzes electron transfer from NADH through the respiratory chain, using ubiquinone as an electron acceptor. Essential for the catalytic activity and assembly of complex I.</text>
</comment>
<dbReference type="InterPro" id="IPR001750">
    <property type="entry name" value="ND/Mrp_TM"/>
</dbReference>
<keyword evidence="8 17" id="KW-0812">Transmembrane</keyword>
<name>E1B2P5_CALRO</name>
<sequence length="439" mass="48983">MFFLSLLMIFKIFFVSKYKSFPSLFLSLIMAVKTFSLIPIWDLVVSPSSWIIIDSFSFPIMVMTVMLLIMFEVANLAFYLMTVLVTFSLLTFVVANSLTFFVMFELNLVPIFFIIMGWGYQPERIYATKTMFFYTMMGSLPLLLFIIMNGGLSQLMLIMNLTLGGMQTNFFLMMLLAFLVKLPIFSLHLWLPLAHVEAPLVGSMILAGILLKLGGYGLVRMITMMATTNNMGISLLTLFCVTGTLISAFYCMVQVDMKVIIAYSSVVHMSLAAASALTLTQLGMNATLINLVAHGFISSMMFFSAGLMYSMSGSRSILMNKGLITVSPMLITFWFLTCLSNAGGPPTINLLSEIWASFAIILASKAFIPLVVMILFISMLFNMKLFSIPTQGYTLKNNLTLPITYSSTISALLHLSSSIFMLMFIFIITNYSEIMILLA</sequence>
<comment type="catalytic activity">
    <reaction evidence="16 17">
        <text>a ubiquinone + NADH + 5 H(+)(in) = a ubiquinol + NAD(+) + 4 H(+)(out)</text>
        <dbReference type="Rhea" id="RHEA:29091"/>
        <dbReference type="Rhea" id="RHEA-COMP:9565"/>
        <dbReference type="Rhea" id="RHEA-COMP:9566"/>
        <dbReference type="ChEBI" id="CHEBI:15378"/>
        <dbReference type="ChEBI" id="CHEBI:16389"/>
        <dbReference type="ChEBI" id="CHEBI:17976"/>
        <dbReference type="ChEBI" id="CHEBI:57540"/>
        <dbReference type="ChEBI" id="CHEBI:57945"/>
        <dbReference type="EC" id="7.1.1.2"/>
    </reaction>
</comment>
<proteinExistence type="inferred from homology"/>
<comment type="subcellular location">
    <subcellularLocation>
        <location evidence="2 17">Mitochondrion membrane</location>
        <topology evidence="2 17">Multi-pass membrane protein</topology>
    </subcellularLocation>
</comment>
<dbReference type="PANTHER" id="PTHR43507:SF20">
    <property type="entry name" value="NADH-UBIQUINONE OXIDOREDUCTASE CHAIN 4"/>
    <property type="match status" value="1"/>
</dbReference>
<dbReference type="GO" id="GO:0031966">
    <property type="term" value="C:mitochondrial membrane"/>
    <property type="evidence" value="ECO:0007669"/>
    <property type="project" value="UniProtKB-SubCell"/>
</dbReference>
<protein>
    <recommendedName>
        <fullName evidence="5 17">NADH-ubiquinone oxidoreductase chain 4</fullName>
        <ecNumber evidence="4 17">7.1.1.2</ecNumber>
    </recommendedName>
</protein>
<accession>E1B2P5</accession>
<keyword evidence="14 17" id="KW-0496">Mitochondrion</keyword>
<feature type="transmembrane region" description="Helical" evidence="17">
    <location>
        <begin position="47"/>
        <end position="69"/>
    </location>
</feature>
<evidence type="ECO:0000256" key="3">
    <source>
        <dbReference type="ARBA" id="ARBA00009025"/>
    </source>
</evidence>
<geneLocation type="mitochondrion" evidence="19"/>
<keyword evidence="9" id="KW-1278">Translocase</keyword>
<evidence type="ECO:0000256" key="9">
    <source>
        <dbReference type="ARBA" id="ARBA00022967"/>
    </source>
</evidence>
<dbReference type="GO" id="GO:0015990">
    <property type="term" value="P:electron transport coupled proton transport"/>
    <property type="evidence" value="ECO:0007669"/>
    <property type="project" value="TreeGrafter"/>
</dbReference>
<feature type="transmembrane region" description="Helical" evidence="17">
    <location>
        <begin position="198"/>
        <end position="219"/>
    </location>
</feature>
<feature type="transmembrane region" description="Helical" evidence="17">
    <location>
        <begin position="402"/>
        <end position="428"/>
    </location>
</feature>
<dbReference type="GO" id="GO:0048039">
    <property type="term" value="F:ubiquinone binding"/>
    <property type="evidence" value="ECO:0007669"/>
    <property type="project" value="TreeGrafter"/>
</dbReference>
<evidence type="ECO:0000256" key="16">
    <source>
        <dbReference type="ARBA" id="ARBA00049551"/>
    </source>
</evidence>
<evidence type="ECO:0000256" key="4">
    <source>
        <dbReference type="ARBA" id="ARBA00012944"/>
    </source>
</evidence>
<keyword evidence="7 17" id="KW-0679">Respiratory chain</keyword>
<evidence type="ECO:0000256" key="7">
    <source>
        <dbReference type="ARBA" id="ARBA00022660"/>
    </source>
</evidence>
<feature type="transmembrane region" description="Helical" evidence="17">
    <location>
        <begin position="170"/>
        <end position="191"/>
    </location>
</feature>
<dbReference type="PRINTS" id="PR01437">
    <property type="entry name" value="NUOXDRDTASE4"/>
</dbReference>
<evidence type="ECO:0000256" key="11">
    <source>
        <dbReference type="ARBA" id="ARBA00022989"/>
    </source>
</evidence>
<evidence type="ECO:0000256" key="1">
    <source>
        <dbReference type="ARBA" id="ARBA00003257"/>
    </source>
</evidence>
<dbReference type="PANTHER" id="PTHR43507">
    <property type="entry name" value="NADH-UBIQUINONE OXIDOREDUCTASE CHAIN 4"/>
    <property type="match status" value="1"/>
</dbReference>
<keyword evidence="11 17" id="KW-1133">Transmembrane helix</keyword>
<gene>
    <name evidence="19" type="primary">nad4</name>
</gene>
<evidence type="ECO:0000256" key="10">
    <source>
        <dbReference type="ARBA" id="ARBA00022982"/>
    </source>
</evidence>
<evidence type="ECO:0000256" key="8">
    <source>
        <dbReference type="ARBA" id="ARBA00022692"/>
    </source>
</evidence>
<dbReference type="GO" id="GO:0003954">
    <property type="term" value="F:NADH dehydrogenase activity"/>
    <property type="evidence" value="ECO:0007669"/>
    <property type="project" value="TreeGrafter"/>
</dbReference>
<comment type="similarity">
    <text evidence="3 17">Belongs to the complex I subunit 4 family.</text>
</comment>
<keyword evidence="6 17" id="KW-0813">Transport</keyword>
<dbReference type="GO" id="GO:0008137">
    <property type="term" value="F:NADH dehydrogenase (ubiquinone) activity"/>
    <property type="evidence" value="ECO:0007669"/>
    <property type="project" value="UniProtKB-UniRule"/>
</dbReference>
<dbReference type="EMBL" id="HQ157565">
    <property type="protein sequence ID" value="ADM67891.1"/>
    <property type="molecule type" value="Genomic_DNA"/>
</dbReference>